<name>A0ACA9NM28_9GLOM</name>
<dbReference type="EMBL" id="CAJVPM010026901">
    <property type="protein sequence ID" value="CAG8663950.1"/>
    <property type="molecule type" value="Genomic_DNA"/>
</dbReference>
<comment type="caution">
    <text evidence="1">The sequence shown here is derived from an EMBL/GenBank/DDBJ whole genome shotgun (WGS) entry which is preliminary data.</text>
</comment>
<gene>
    <name evidence="1" type="ORF">SCALOS_LOCUS9133</name>
</gene>
<evidence type="ECO:0000313" key="1">
    <source>
        <dbReference type="EMBL" id="CAG8663950.1"/>
    </source>
</evidence>
<protein>
    <submittedName>
        <fullName evidence="1">9694_t:CDS:1</fullName>
    </submittedName>
</protein>
<reference evidence="1" key="1">
    <citation type="submission" date="2021-06" db="EMBL/GenBank/DDBJ databases">
        <authorList>
            <person name="Kallberg Y."/>
            <person name="Tangrot J."/>
            <person name="Rosling A."/>
        </authorList>
    </citation>
    <scope>NUCLEOTIDE SEQUENCE</scope>
    <source>
        <strain evidence="1">AU212A</strain>
    </source>
</reference>
<keyword evidence="2" id="KW-1185">Reference proteome</keyword>
<sequence length="53" mass="6368">GIRNCYHVPSFFTEDVVVKYFYLKNQIKAFEDFELIHTKLVNMVIRFALVHYA</sequence>
<proteinExistence type="predicted"/>
<organism evidence="1 2">
    <name type="scientific">Scutellospora calospora</name>
    <dbReference type="NCBI Taxonomy" id="85575"/>
    <lineage>
        <taxon>Eukaryota</taxon>
        <taxon>Fungi</taxon>
        <taxon>Fungi incertae sedis</taxon>
        <taxon>Mucoromycota</taxon>
        <taxon>Glomeromycotina</taxon>
        <taxon>Glomeromycetes</taxon>
        <taxon>Diversisporales</taxon>
        <taxon>Gigasporaceae</taxon>
        <taxon>Scutellospora</taxon>
    </lineage>
</organism>
<evidence type="ECO:0000313" key="2">
    <source>
        <dbReference type="Proteomes" id="UP000789860"/>
    </source>
</evidence>
<feature type="non-terminal residue" evidence="1">
    <location>
        <position position="1"/>
    </location>
</feature>
<accession>A0ACA9NM28</accession>
<feature type="non-terminal residue" evidence="1">
    <location>
        <position position="53"/>
    </location>
</feature>
<dbReference type="Proteomes" id="UP000789860">
    <property type="component" value="Unassembled WGS sequence"/>
</dbReference>